<name>A0A0G3EN25_9BURK</name>
<dbReference type="PROSITE" id="PS51379">
    <property type="entry name" value="4FE4S_FER_2"/>
    <property type="match status" value="2"/>
</dbReference>
<dbReference type="EMBL" id="CP011568">
    <property type="protein sequence ID" value="AKJ68453.1"/>
    <property type="molecule type" value="Genomic_DNA"/>
</dbReference>
<proteinExistence type="predicted"/>
<evidence type="ECO:0000313" key="6">
    <source>
        <dbReference type="Proteomes" id="UP000036700"/>
    </source>
</evidence>
<dbReference type="InterPro" id="IPR017896">
    <property type="entry name" value="4Fe4S_Fe-S-bd"/>
</dbReference>
<evidence type="ECO:0000256" key="1">
    <source>
        <dbReference type="ARBA" id="ARBA00022723"/>
    </source>
</evidence>
<sequence>MNQTPLAIGQTAILSRDGLQALIDGLIERRYRVIGPTVRDGAIVYDDIAGVQDLPAGWTDRQAPGSYRLERRDDQALFGYAVGPQSWKRFLHPPLELLFTAHLGQAGMTIEGGEGSEEGSGEAPQAPERFAFVGVRACELHAIAIQDRVFQEGAYVDQGYASRRAGTFIVALNCGTAGGTCFCASMQTGPKADAGFDLALTELHPWPEESGTPDAAGGDFLVEVGSEAGAALLGQVPHGPPSDAQLAAARAIVARTAGQMGRTMHTDGIKALLQDNPGHPRWAEVADRCLSCGNCTMVCPTCFCTTVEDHSDLAGASAQRVRRWDSCFTLDFSYIHGGSVRHTTQARYRQWLTHKLANWIDQFGTSGCVGCGRCITWCPVGIDITEEIDALRGAAEPAQRSSDGDPHGGT</sequence>
<organism evidence="5 6">
    <name type="scientific">Pandoraea thiooxydans</name>
    <dbReference type="NCBI Taxonomy" id="445709"/>
    <lineage>
        <taxon>Bacteria</taxon>
        <taxon>Pseudomonadati</taxon>
        <taxon>Pseudomonadota</taxon>
        <taxon>Betaproteobacteria</taxon>
        <taxon>Burkholderiales</taxon>
        <taxon>Burkholderiaceae</taxon>
        <taxon>Pandoraea</taxon>
    </lineage>
</organism>
<dbReference type="KEGG" id="ptx:ABW99_09725"/>
<keyword evidence="1" id="KW-0479">Metal-binding</keyword>
<dbReference type="Gene3D" id="1.10.1060.10">
    <property type="entry name" value="Alpha-helical ferredoxin"/>
    <property type="match status" value="1"/>
</dbReference>
<dbReference type="PANTHER" id="PTHR40447">
    <property type="entry name" value="ANAEROBIC SULFITE REDUCTASE SUBUNIT A"/>
    <property type="match status" value="1"/>
</dbReference>
<dbReference type="GO" id="GO:0046872">
    <property type="term" value="F:metal ion binding"/>
    <property type="evidence" value="ECO:0007669"/>
    <property type="project" value="UniProtKB-KW"/>
</dbReference>
<evidence type="ECO:0000313" key="5">
    <source>
        <dbReference type="EMBL" id="AKJ68453.1"/>
    </source>
</evidence>
<dbReference type="PANTHER" id="PTHR40447:SF1">
    <property type="entry name" value="ANAEROBIC SULFITE REDUCTASE SUBUNIT A"/>
    <property type="match status" value="1"/>
</dbReference>
<dbReference type="STRING" id="445709.ABW99_09725"/>
<evidence type="ECO:0000256" key="3">
    <source>
        <dbReference type="ARBA" id="ARBA00023014"/>
    </source>
</evidence>
<keyword evidence="2" id="KW-0408">Iron</keyword>
<dbReference type="InterPro" id="IPR009051">
    <property type="entry name" value="Helical_ferredxn"/>
</dbReference>
<dbReference type="SUPFAM" id="SSF46548">
    <property type="entry name" value="alpha-helical ferredoxin"/>
    <property type="match status" value="1"/>
</dbReference>
<dbReference type="Proteomes" id="UP000036700">
    <property type="component" value="Chromosome"/>
</dbReference>
<dbReference type="OrthoDB" id="9795302at2"/>
<dbReference type="Pfam" id="PF17179">
    <property type="entry name" value="Fer4_22"/>
    <property type="match status" value="1"/>
</dbReference>
<evidence type="ECO:0000259" key="4">
    <source>
        <dbReference type="PROSITE" id="PS51379"/>
    </source>
</evidence>
<keyword evidence="3" id="KW-0411">Iron-sulfur</keyword>
<dbReference type="PROSITE" id="PS00198">
    <property type="entry name" value="4FE4S_FER_1"/>
    <property type="match status" value="1"/>
</dbReference>
<gene>
    <name evidence="5" type="ORF">ABW99_09725</name>
</gene>
<protein>
    <submittedName>
        <fullName evidence="5">Sulfite reductase subunit A</fullName>
    </submittedName>
</protein>
<keyword evidence="6" id="KW-1185">Reference proteome</keyword>
<dbReference type="RefSeq" id="WP_047214290.1">
    <property type="nucleotide sequence ID" value="NZ_CP011568.3"/>
</dbReference>
<dbReference type="GO" id="GO:0051536">
    <property type="term" value="F:iron-sulfur cluster binding"/>
    <property type="evidence" value="ECO:0007669"/>
    <property type="project" value="UniProtKB-KW"/>
</dbReference>
<dbReference type="InterPro" id="IPR017900">
    <property type="entry name" value="4Fe4S_Fe_S_CS"/>
</dbReference>
<dbReference type="AlphaFoldDB" id="A0A0G3EN25"/>
<dbReference type="PATRIC" id="fig|445709.3.peg.2080"/>
<feature type="domain" description="4Fe-4S ferredoxin-type" evidence="4">
    <location>
        <begin position="278"/>
        <end position="310"/>
    </location>
</feature>
<reference evidence="6" key="1">
    <citation type="submission" date="2015-06" db="EMBL/GenBank/DDBJ databases">
        <authorList>
            <person name="Lim Y.L."/>
            <person name="Ee R."/>
            <person name="Yong D."/>
            <person name="How K.Y."/>
            <person name="Yin W.F."/>
            <person name="Chan K.G."/>
        </authorList>
    </citation>
    <scope>NUCLEOTIDE SEQUENCE [LARGE SCALE GENOMIC DNA]</scope>
    <source>
        <strain evidence="6">DSM 25325</strain>
    </source>
</reference>
<accession>A0A0G3EN25</accession>
<evidence type="ECO:0000256" key="2">
    <source>
        <dbReference type="ARBA" id="ARBA00023004"/>
    </source>
</evidence>
<feature type="domain" description="4Fe-4S ferredoxin-type" evidence="4">
    <location>
        <begin position="359"/>
        <end position="387"/>
    </location>
</feature>